<name>A0A9D1H793_9FIRM</name>
<dbReference type="GO" id="GO:0005829">
    <property type="term" value="C:cytosol"/>
    <property type="evidence" value="ECO:0007669"/>
    <property type="project" value="TreeGrafter"/>
</dbReference>
<dbReference type="AlphaFoldDB" id="A0A9D1H793"/>
<dbReference type="GO" id="GO:0016791">
    <property type="term" value="F:phosphatase activity"/>
    <property type="evidence" value="ECO:0007669"/>
    <property type="project" value="TreeGrafter"/>
</dbReference>
<gene>
    <name evidence="1" type="ORF">IAC43_04250</name>
</gene>
<accession>A0A9D1H793</accession>
<protein>
    <submittedName>
        <fullName evidence="1">HAD hydrolase family protein</fullName>
    </submittedName>
</protein>
<reference evidence="1" key="2">
    <citation type="journal article" date="2021" name="PeerJ">
        <title>Extensive microbial diversity within the chicken gut microbiome revealed by metagenomics and culture.</title>
        <authorList>
            <person name="Gilroy R."/>
            <person name="Ravi A."/>
            <person name="Getino M."/>
            <person name="Pursley I."/>
            <person name="Horton D.L."/>
            <person name="Alikhan N.F."/>
            <person name="Baker D."/>
            <person name="Gharbi K."/>
            <person name="Hall N."/>
            <person name="Watson M."/>
            <person name="Adriaenssens E.M."/>
            <person name="Foster-Nyarko E."/>
            <person name="Jarju S."/>
            <person name="Secka A."/>
            <person name="Antonio M."/>
            <person name="Oren A."/>
            <person name="Chaudhuri R.R."/>
            <person name="La Ragione R."/>
            <person name="Hildebrand F."/>
            <person name="Pallen M.J."/>
        </authorList>
    </citation>
    <scope>NUCLEOTIDE SEQUENCE</scope>
    <source>
        <strain evidence="1">ChiBcec7-5410</strain>
    </source>
</reference>
<dbReference type="SUPFAM" id="SSF56784">
    <property type="entry name" value="HAD-like"/>
    <property type="match status" value="1"/>
</dbReference>
<sequence length="279" mass="30583">MDFSNVYLFSDIDGTLGVAGVGIPARNYDAIRRFVRKGGHFGLCTGRWVTDITHFVRGLPVNMPCIINNGAALCELPSGRILSSIPLPEHAMDYAREIAALDPCIQVIAVNESGYYCLSDQSDGKEVHLIRERFPVIKWDEFKGPALKFLFSCPAERGEELLTKASGLHHADVYYTWSGMSFEMIPAGISKGTGLLNFCATRHIPRENTVFIGDSFNDREMFMTAGFPVCVAGTPKELAALCRMQVGECLSGAVADLIEWLEAHPQMIGARNIKSCGAD</sequence>
<comment type="caution">
    <text evidence="1">The sequence shown here is derived from an EMBL/GenBank/DDBJ whole genome shotgun (WGS) entry which is preliminary data.</text>
</comment>
<dbReference type="Gene3D" id="3.30.1240.10">
    <property type="match status" value="1"/>
</dbReference>
<dbReference type="PANTHER" id="PTHR10000:SF8">
    <property type="entry name" value="HAD SUPERFAMILY HYDROLASE-LIKE, TYPE 3"/>
    <property type="match status" value="1"/>
</dbReference>
<evidence type="ECO:0000313" key="1">
    <source>
        <dbReference type="EMBL" id="HIT94372.1"/>
    </source>
</evidence>
<dbReference type="InterPro" id="IPR036412">
    <property type="entry name" value="HAD-like_sf"/>
</dbReference>
<dbReference type="Proteomes" id="UP000824160">
    <property type="component" value="Unassembled WGS sequence"/>
</dbReference>
<organism evidence="1 2">
    <name type="scientific">Candidatus Faecivivens stercoripullorum</name>
    <dbReference type="NCBI Taxonomy" id="2840805"/>
    <lineage>
        <taxon>Bacteria</taxon>
        <taxon>Bacillati</taxon>
        <taxon>Bacillota</taxon>
        <taxon>Clostridia</taxon>
        <taxon>Eubacteriales</taxon>
        <taxon>Oscillospiraceae</taxon>
        <taxon>Oscillospiraceae incertae sedis</taxon>
        <taxon>Candidatus Faecivivens</taxon>
    </lineage>
</organism>
<dbReference type="InterPro" id="IPR023214">
    <property type="entry name" value="HAD_sf"/>
</dbReference>
<dbReference type="Gene3D" id="3.40.50.1000">
    <property type="entry name" value="HAD superfamily/HAD-like"/>
    <property type="match status" value="1"/>
</dbReference>
<dbReference type="PANTHER" id="PTHR10000">
    <property type="entry name" value="PHOSPHOSERINE PHOSPHATASE"/>
    <property type="match status" value="1"/>
</dbReference>
<dbReference type="EMBL" id="DVLW01000113">
    <property type="protein sequence ID" value="HIT94372.1"/>
    <property type="molecule type" value="Genomic_DNA"/>
</dbReference>
<dbReference type="GO" id="GO:0000287">
    <property type="term" value="F:magnesium ion binding"/>
    <property type="evidence" value="ECO:0007669"/>
    <property type="project" value="TreeGrafter"/>
</dbReference>
<proteinExistence type="predicted"/>
<evidence type="ECO:0000313" key="2">
    <source>
        <dbReference type="Proteomes" id="UP000824160"/>
    </source>
</evidence>
<keyword evidence="1" id="KW-0378">Hydrolase</keyword>
<dbReference type="Pfam" id="PF08282">
    <property type="entry name" value="Hydrolase_3"/>
    <property type="match status" value="1"/>
</dbReference>
<reference evidence="1" key="1">
    <citation type="submission" date="2020-10" db="EMBL/GenBank/DDBJ databases">
        <authorList>
            <person name="Gilroy R."/>
        </authorList>
    </citation>
    <scope>NUCLEOTIDE SEQUENCE</scope>
    <source>
        <strain evidence="1">ChiBcec7-5410</strain>
    </source>
</reference>